<feature type="repeat" description="PPR" evidence="2">
    <location>
        <begin position="477"/>
        <end position="511"/>
    </location>
</feature>
<dbReference type="InterPro" id="IPR011990">
    <property type="entry name" value="TPR-like_helical_dom_sf"/>
</dbReference>
<dbReference type="Pfam" id="PF17177">
    <property type="entry name" value="PPR_long"/>
    <property type="match status" value="1"/>
</dbReference>
<gene>
    <name evidence="5" type="ORF">LCOR_07494.1</name>
</gene>
<feature type="domain" description="PROP1-like PPR" evidence="4">
    <location>
        <begin position="418"/>
        <end position="519"/>
    </location>
</feature>
<evidence type="ECO:0000256" key="2">
    <source>
        <dbReference type="PROSITE-ProRule" id="PRU00708"/>
    </source>
</evidence>
<dbReference type="NCBIfam" id="TIGR00756">
    <property type="entry name" value="PPR"/>
    <property type="match status" value="2"/>
</dbReference>
<sequence>MGGDGGGGQEGLHTELDGGNHQAIEIFVFCCRDLQLDVPCSQKTKQPLPHAAMTHWQCRQLHSIASQHVNKRLLQQWRVLFLHMHTPPTTSRNLATAAASTRSSTRRALSSCSCKVDKRSTAPIVETTTAGTTTDAFHSSTESKRAAKRRIPLHITSQIDKSILSPQAISSAVTILSHLDAKETDLAWQVFEKLPRDSESSPGPRTIIQRLLASLRADIRNDPKNHHGMLNNRRLNSLLSYVRSTRLYLDENEFRIVLELLDRLDQLERAEVMLRTMGTYCNQPATERTYNKLAAAYLRRIKESNGQSQRYLNKLVALVRTLDQQNITPDVVTFNVLLTAYGRMGRLKDVEAVFCDMEKRGITPNDRTFNIALDISGKVKGGDVGDLERRLSNVVASVESGSSPDVIAYATIIRNAVLKRDMAAAERTLKAMVGKGILPNEYVYAHLVLGYAETGDIEKAHTVIQLMRKAPNALQPTAHLYGPLIQAYARTHEYKKAYQVLSEMMDQGIPANLTTYTILASMFVHSPTHEEPSKAIQVLRSLWKLTDDQEPLDRPALTLLIKAHGVAGARDLDWDPGWSLDEEPYEGEEEEEQQNELSRRELHALGVQQSYDAIAHPDHLAHTALLTAYARLKMPENAWQFWTTLKSKETVLNKFHYNALIMSLVQSVEWYPKAAQVFQEMVDEKMTPDIATFDLMIYGAYSAGDLEAVQRFWRMEERPRPKESTTTTTTDSTSSSSSSSPVPLIRSYYYALHAMVAGKDHQGAHDVFREFKSLSLSSMPASATLWTHFIHKLYHDLK</sequence>
<protein>
    <recommendedName>
        <fullName evidence="4">PROP1-like PPR domain-containing protein</fullName>
    </recommendedName>
</protein>
<dbReference type="PANTHER" id="PTHR47942">
    <property type="entry name" value="TETRATRICOPEPTIDE REPEAT (TPR)-LIKE SUPERFAMILY PROTEIN-RELATED"/>
    <property type="match status" value="1"/>
</dbReference>
<keyword evidence="1" id="KW-0677">Repeat</keyword>
<dbReference type="OrthoDB" id="185373at2759"/>
<dbReference type="STRING" id="1263082.A0A068S2D6"/>
<dbReference type="Proteomes" id="UP000027586">
    <property type="component" value="Unassembled WGS sequence"/>
</dbReference>
<evidence type="ECO:0000313" key="6">
    <source>
        <dbReference type="Proteomes" id="UP000027586"/>
    </source>
</evidence>
<dbReference type="Pfam" id="PF13041">
    <property type="entry name" value="PPR_2"/>
    <property type="match status" value="1"/>
</dbReference>
<name>A0A068S2D6_9FUNG</name>
<comment type="caution">
    <text evidence="5">The sequence shown here is derived from an EMBL/GenBank/DDBJ whole genome shotgun (WGS) entry which is preliminary data.</text>
</comment>
<feature type="repeat" description="PPR" evidence="2">
    <location>
        <begin position="653"/>
        <end position="688"/>
    </location>
</feature>
<evidence type="ECO:0000256" key="3">
    <source>
        <dbReference type="SAM" id="MobiDB-lite"/>
    </source>
</evidence>
<dbReference type="Gene3D" id="1.25.40.10">
    <property type="entry name" value="Tetratricopeptide repeat domain"/>
    <property type="match status" value="3"/>
</dbReference>
<dbReference type="InterPro" id="IPR002885">
    <property type="entry name" value="PPR_rpt"/>
</dbReference>
<organism evidence="5 6">
    <name type="scientific">Lichtheimia corymbifera JMRC:FSU:9682</name>
    <dbReference type="NCBI Taxonomy" id="1263082"/>
    <lineage>
        <taxon>Eukaryota</taxon>
        <taxon>Fungi</taxon>
        <taxon>Fungi incertae sedis</taxon>
        <taxon>Mucoromycota</taxon>
        <taxon>Mucoromycotina</taxon>
        <taxon>Mucoromycetes</taxon>
        <taxon>Mucorales</taxon>
        <taxon>Lichtheimiaceae</taxon>
        <taxon>Lichtheimia</taxon>
    </lineage>
</organism>
<evidence type="ECO:0000259" key="4">
    <source>
        <dbReference type="Pfam" id="PF17177"/>
    </source>
</evidence>
<dbReference type="PROSITE" id="PS51375">
    <property type="entry name" value="PPR"/>
    <property type="match status" value="3"/>
</dbReference>
<feature type="compositionally biased region" description="Acidic residues" evidence="3">
    <location>
        <begin position="580"/>
        <end position="594"/>
    </location>
</feature>
<feature type="compositionally biased region" description="Low complexity" evidence="3">
    <location>
        <begin position="724"/>
        <end position="740"/>
    </location>
</feature>
<dbReference type="EMBL" id="CBTN010000037">
    <property type="protein sequence ID" value="CDH56444.1"/>
    <property type="molecule type" value="Genomic_DNA"/>
</dbReference>
<reference evidence="5" key="1">
    <citation type="submission" date="2013-08" db="EMBL/GenBank/DDBJ databases">
        <title>Gene expansion shapes genome architecture in the human pathogen Lichtheimia corymbifera: an evolutionary genomics analysis in the ancient terrestrial Mucorales (Mucoromycotina).</title>
        <authorList>
            <person name="Schwartze V.U."/>
            <person name="Winter S."/>
            <person name="Shelest E."/>
            <person name="Marcet-Houben M."/>
            <person name="Horn F."/>
            <person name="Wehner S."/>
            <person name="Hoffmann K."/>
            <person name="Riege K."/>
            <person name="Sammeth M."/>
            <person name="Nowrousian M."/>
            <person name="Valiante V."/>
            <person name="Linde J."/>
            <person name="Jacobsen I.D."/>
            <person name="Marz M."/>
            <person name="Brakhage A.A."/>
            <person name="Gabaldon T."/>
            <person name="Bocker S."/>
            <person name="Voigt K."/>
        </authorList>
    </citation>
    <scope>NUCLEOTIDE SEQUENCE [LARGE SCALE GENOMIC DNA]</scope>
    <source>
        <strain evidence="5">FSU 9682</strain>
    </source>
</reference>
<accession>A0A068S2D6</accession>
<feature type="region of interest" description="Disordered" evidence="3">
    <location>
        <begin position="578"/>
        <end position="598"/>
    </location>
</feature>
<dbReference type="VEuPathDB" id="FungiDB:LCOR_07494.1"/>
<feature type="repeat" description="PPR" evidence="2">
    <location>
        <begin position="330"/>
        <end position="364"/>
    </location>
</feature>
<dbReference type="InterPro" id="IPR051222">
    <property type="entry name" value="PPR/CCM1_RNA-binding"/>
</dbReference>
<dbReference type="AlphaFoldDB" id="A0A068S2D6"/>
<evidence type="ECO:0000313" key="5">
    <source>
        <dbReference type="EMBL" id="CDH56444.1"/>
    </source>
</evidence>
<proteinExistence type="predicted"/>
<evidence type="ECO:0000256" key="1">
    <source>
        <dbReference type="ARBA" id="ARBA00022737"/>
    </source>
</evidence>
<dbReference type="InterPro" id="IPR033443">
    <property type="entry name" value="PROP1-like_PPR_dom"/>
</dbReference>
<feature type="region of interest" description="Disordered" evidence="3">
    <location>
        <begin position="717"/>
        <end position="741"/>
    </location>
</feature>
<keyword evidence="6" id="KW-1185">Reference proteome</keyword>